<dbReference type="SUPFAM" id="SSF49265">
    <property type="entry name" value="Fibronectin type III"/>
    <property type="match status" value="2"/>
</dbReference>
<dbReference type="InterPro" id="IPR003343">
    <property type="entry name" value="Big_2"/>
</dbReference>
<evidence type="ECO:0000313" key="4">
    <source>
        <dbReference type="Proteomes" id="UP000275663"/>
    </source>
</evidence>
<dbReference type="CDD" id="cd00063">
    <property type="entry name" value="FN3"/>
    <property type="match status" value="2"/>
</dbReference>
<dbReference type="EMBL" id="CP034464">
    <property type="protein sequence ID" value="AZP11993.1"/>
    <property type="molecule type" value="Genomic_DNA"/>
</dbReference>
<feature type="chain" id="PRO_5018610439" description="Fibronectin type-III domain-containing protein" evidence="1">
    <location>
        <begin position="23"/>
        <end position="1054"/>
    </location>
</feature>
<evidence type="ECO:0000313" key="3">
    <source>
        <dbReference type="EMBL" id="AZP11993.1"/>
    </source>
</evidence>
<name>A0A3Q9BQ88_9BURK</name>
<feature type="domain" description="Fibronectin type-III" evidence="2">
    <location>
        <begin position="36"/>
        <end position="130"/>
    </location>
</feature>
<dbReference type="SUPFAM" id="SSF49373">
    <property type="entry name" value="Invasin/intimin cell-adhesion fragments"/>
    <property type="match status" value="1"/>
</dbReference>
<accession>A0A3Q9BQ88</accession>
<dbReference type="Gene3D" id="2.60.40.1080">
    <property type="match status" value="1"/>
</dbReference>
<dbReference type="InterPro" id="IPR008964">
    <property type="entry name" value="Invasin/intimin_cell_adhesion"/>
</dbReference>
<dbReference type="OrthoDB" id="9126436at2"/>
<reference evidence="3 4" key="1">
    <citation type="journal article" date="2011" name="Int. J. Syst. Evol. Microbiol.">
        <title>Description of Undibacterium oligocarboniphilum sp. nov., isolated from purified water, and Undibacterium pigrum strain CCUG 49012 as the type strain of Undibacterium parvum sp. nov., and emended descriptions of the genus Undibacterium and the species Undibacterium pigrum.</title>
        <authorList>
            <person name="Eder W."/>
            <person name="Wanner G."/>
            <person name="Ludwig W."/>
            <person name="Busse H.J."/>
            <person name="Ziemke-Kageler F."/>
            <person name="Lang E."/>
        </authorList>
    </citation>
    <scope>NUCLEOTIDE SEQUENCE [LARGE SCALE GENOMIC DNA]</scope>
    <source>
        <strain evidence="3 4">DSM 23061</strain>
    </source>
</reference>
<dbReference type="PROSITE" id="PS51257">
    <property type="entry name" value="PROKAR_LIPOPROTEIN"/>
    <property type="match status" value="1"/>
</dbReference>
<dbReference type="Pfam" id="PF02368">
    <property type="entry name" value="Big_2"/>
    <property type="match status" value="1"/>
</dbReference>
<dbReference type="PROSITE" id="PS50853">
    <property type="entry name" value="FN3"/>
    <property type="match status" value="2"/>
</dbReference>
<dbReference type="RefSeq" id="WP_126127375.1">
    <property type="nucleotide sequence ID" value="NZ_CP034464.1"/>
</dbReference>
<sequence length="1054" mass="110075">MNNKKIALIFFALLLTACGGGGGGSTLSPVASTSTSPAAISVASTPNISESTVALSWQAVNAANSYEIWRSIANASGADATPQLVKRSDQTSFTDSGLMPATNYVYSLKSCMGNACSGGFEIKVKTLAKPLALPARANAPTLLKADDKQISFSWANVSGASAYRLQRNDGWEIANGAQLTQTTYTDTGLTAATSYIYRVQACNSSGCSEWSEAFTTATTALPTPPATPPASPVPAVPALPTAVVAGADSVNISWAAVNGASRYVLMRNNLAIGGNTLTAVRFLDSGLSVAVSYSYTVQACNNSGCSAASGAAIVKINTANKIILNVSGLDTSLNGNVALTMDGYENGKWVRRTETISSNGSVTSSTTVETGQQYGASISTQAANGQTCSTSPNGRVSTASGGDVSIVLNCLTPATLSFANASQTMLTDITNDMAQLATVKNSATKTITTGAVRYSSSNTSVAQVNATTGAITALQPGTASISASLPANLYTAGTASYTLTVAKNLASTRLRAIDIAQVLAQRPGSTYQILVPGREVLVRAYLYAISASDNRVPQVLVSVRGNATEIAMTCPAKLPLDSGAVTPSYTLAQTCNATLPAALVKNGMQIDVRTSDGQTLNSAPAVNDRNTLKLTLIPLKINANTAQMPSSADVTTAVRRTMPFTNVQIGVHAAWTPSGTWDDSLTSTGSGSDQWSQVLGLVDALRISENAEGHYYGFVPNIKWSSTAGIGYVGGPTAIGLDMRDDADFSSLNRTMIHELGHTLSLSHAPCGGVARFDPFFTNLPLAWANSDKAQLSEAPLYNQAASTLETPGALGSRNTDIMAYCSGLWFSEYSYHKMARYIQGQDSYGPQAIAAAEQMLITPLASQRMMLVSGNIAVNGSVNLEPVHLLGTRHQASPAKGDYQLRIISQDGSVILHRFSGIVTDHDSAVRIAVVVPAVANITSMDVLKDGKALPSQARMQAKSLKATANILAATRWSNGEFASIKRQGNSLQVHWDHHVYPWMSAVHISADGKRTVLSLHAAGGSQDLPLKPGFAGGTFEVSLSDGLNAVMKVAPY</sequence>
<dbReference type="Gene3D" id="2.60.40.10">
    <property type="entry name" value="Immunoglobulins"/>
    <property type="match status" value="3"/>
</dbReference>
<evidence type="ECO:0000256" key="1">
    <source>
        <dbReference type="SAM" id="SignalP"/>
    </source>
</evidence>
<dbReference type="Proteomes" id="UP000275663">
    <property type="component" value="Chromosome"/>
</dbReference>
<feature type="signal peptide" evidence="1">
    <location>
        <begin position="1"/>
        <end position="22"/>
    </location>
</feature>
<dbReference type="InterPro" id="IPR003961">
    <property type="entry name" value="FN3_dom"/>
</dbReference>
<organism evidence="3 4">
    <name type="scientific">Undibacterium parvum</name>
    <dbReference type="NCBI Taxonomy" id="401471"/>
    <lineage>
        <taxon>Bacteria</taxon>
        <taxon>Pseudomonadati</taxon>
        <taxon>Pseudomonadota</taxon>
        <taxon>Betaproteobacteria</taxon>
        <taxon>Burkholderiales</taxon>
        <taxon>Oxalobacteraceae</taxon>
        <taxon>Undibacterium</taxon>
    </lineage>
</organism>
<keyword evidence="4" id="KW-1185">Reference proteome</keyword>
<proteinExistence type="predicted"/>
<protein>
    <recommendedName>
        <fullName evidence="2">Fibronectin type-III domain-containing protein</fullName>
    </recommendedName>
</protein>
<gene>
    <name evidence="3" type="ORF">EJN92_08220</name>
</gene>
<dbReference type="SUPFAM" id="SSF55486">
    <property type="entry name" value="Metalloproteases ('zincins'), catalytic domain"/>
    <property type="match status" value="1"/>
</dbReference>
<dbReference type="InterPro" id="IPR036116">
    <property type="entry name" value="FN3_sf"/>
</dbReference>
<dbReference type="Pfam" id="PF00041">
    <property type="entry name" value="fn3"/>
    <property type="match status" value="1"/>
</dbReference>
<dbReference type="AlphaFoldDB" id="A0A3Q9BQ88"/>
<dbReference type="KEGG" id="upv:EJN92_08220"/>
<dbReference type="SMART" id="SM00060">
    <property type="entry name" value="FN3"/>
    <property type="match status" value="3"/>
</dbReference>
<dbReference type="InterPro" id="IPR013783">
    <property type="entry name" value="Ig-like_fold"/>
</dbReference>
<keyword evidence="1" id="KW-0732">Signal</keyword>
<evidence type="ECO:0000259" key="2">
    <source>
        <dbReference type="PROSITE" id="PS50853"/>
    </source>
</evidence>
<feature type="domain" description="Fibronectin type-III" evidence="2">
    <location>
        <begin position="136"/>
        <end position="222"/>
    </location>
</feature>